<accession>A0A5C5GM10</accession>
<dbReference type="InterPro" id="IPR007820">
    <property type="entry name" value="AbrB_fam"/>
</dbReference>
<dbReference type="PANTHER" id="PTHR38457">
    <property type="entry name" value="REGULATOR ABRB-RELATED"/>
    <property type="match status" value="1"/>
</dbReference>
<evidence type="ECO:0000256" key="1">
    <source>
        <dbReference type="SAM" id="Phobius"/>
    </source>
</evidence>
<keyword evidence="1" id="KW-1133">Transmembrane helix</keyword>
<feature type="transmembrane region" description="Helical" evidence="1">
    <location>
        <begin position="199"/>
        <end position="218"/>
    </location>
</feature>
<feature type="transmembrane region" description="Helical" evidence="1">
    <location>
        <begin position="224"/>
        <end position="243"/>
    </location>
</feature>
<protein>
    <submittedName>
        <fullName evidence="2">AbrB family transcriptional regulator</fullName>
    </submittedName>
</protein>
<evidence type="ECO:0000313" key="3">
    <source>
        <dbReference type="Proteomes" id="UP000314011"/>
    </source>
</evidence>
<reference evidence="2 3" key="1">
    <citation type="submission" date="2019-06" db="EMBL/GenBank/DDBJ databases">
        <title>Genome of new Rhodobacteraceae sp. SM1903.</title>
        <authorList>
            <person name="Ren X."/>
        </authorList>
    </citation>
    <scope>NUCLEOTIDE SEQUENCE [LARGE SCALE GENOMIC DNA]</scope>
    <source>
        <strain evidence="2 3">SM1903</strain>
    </source>
</reference>
<dbReference type="InterPro" id="IPR017516">
    <property type="entry name" value="AbrB_dup"/>
</dbReference>
<sequence>MGLALAIGASGGAIFFLLGLPLAWMLGAMIFTLIAVLLRAPLLPPERIREPTVTVIGVLLGSNFSPELLGDISGWLLSIFVLVIYMIVAAALVVPFYLKIGRMDPPTAFFAAMPGGISEMMLIGESMGGDGRRIILAHAARIVITIGSIAFFFRVVLGLDVSGVSMSDGHAPLALSDIALLIGSGLIGYVFGTRLNLPAPGLIGPMIVSGTVHMLGWTGGVPPGWVVMAAQVILGTIMGCRFLGTPPQIIARALLLSLGATTVMLAVSLGFAVVFAGVFGQTVAQVLLAYAPGGLTEMSLVALSMDAEVAYITVHHVVRIVLLIAVAPSLLSAIAKRL</sequence>
<dbReference type="PIRSF" id="PIRSF038991">
    <property type="entry name" value="Protein_AbrB"/>
    <property type="match status" value="1"/>
</dbReference>
<feature type="transmembrane region" description="Helical" evidence="1">
    <location>
        <begin position="134"/>
        <end position="153"/>
    </location>
</feature>
<feature type="transmembrane region" description="Helical" evidence="1">
    <location>
        <begin position="75"/>
        <end position="98"/>
    </location>
</feature>
<dbReference type="Proteomes" id="UP000314011">
    <property type="component" value="Unassembled WGS sequence"/>
</dbReference>
<dbReference type="EMBL" id="VFFF01000001">
    <property type="protein sequence ID" value="TNY34326.1"/>
    <property type="molecule type" value="Genomic_DNA"/>
</dbReference>
<feature type="transmembrane region" description="Helical" evidence="1">
    <location>
        <begin position="255"/>
        <end position="280"/>
    </location>
</feature>
<dbReference type="Pfam" id="PF05145">
    <property type="entry name" value="AbrB"/>
    <property type="match status" value="1"/>
</dbReference>
<proteinExistence type="predicted"/>
<gene>
    <name evidence="2" type="ORF">FHY64_05470</name>
</gene>
<dbReference type="PANTHER" id="PTHR38457:SF1">
    <property type="entry name" value="REGULATOR ABRB-RELATED"/>
    <property type="match status" value="1"/>
</dbReference>
<organism evidence="2 3">
    <name type="scientific">Pelagovum pacificum</name>
    <dbReference type="NCBI Taxonomy" id="2588711"/>
    <lineage>
        <taxon>Bacteria</taxon>
        <taxon>Pseudomonadati</taxon>
        <taxon>Pseudomonadota</taxon>
        <taxon>Alphaproteobacteria</taxon>
        <taxon>Rhodobacterales</taxon>
        <taxon>Paracoccaceae</taxon>
        <taxon>Pelagovum</taxon>
    </lineage>
</organism>
<feature type="transmembrane region" description="Helical" evidence="1">
    <location>
        <begin position="173"/>
        <end position="192"/>
    </location>
</feature>
<feature type="transmembrane region" description="Helical" evidence="1">
    <location>
        <begin position="317"/>
        <end position="335"/>
    </location>
</feature>
<keyword evidence="3" id="KW-1185">Reference proteome</keyword>
<feature type="transmembrane region" description="Helical" evidence="1">
    <location>
        <begin position="12"/>
        <end position="38"/>
    </location>
</feature>
<dbReference type="RefSeq" id="WP_140193408.1">
    <property type="nucleotide sequence ID" value="NZ_VFFF01000001.1"/>
</dbReference>
<keyword evidence="1" id="KW-0472">Membrane</keyword>
<evidence type="ECO:0000313" key="2">
    <source>
        <dbReference type="EMBL" id="TNY34326.1"/>
    </source>
</evidence>
<dbReference type="OrthoDB" id="7157734at2"/>
<dbReference type="GO" id="GO:0016020">
    <property type="term" value="C:membrane"/>
    <property type="evidence" value="ECO:0007669"/>
    <property type="project" value="InterPro"/>
</dbReference>
<keyword evidence="1" id="KW-0812">Transmembrane</keyword>
<dbReference type="NCBIfam" id="TIGR03082">
    <property type="entry name" value="Gneg_AbrB_dup"/>
    <property type="match status" value="1"/>
</dbReference>
<dbReference type="GO" id="GO:0010468">
    <property type="term" value="P:regulation of gene expression"/>
    <property type="evidence" value="ECO:0007669"/>
    <property type="project" value="InterPro"/>
</dbReference>
<comment type="caution">
    <text evidence="2">The sequence shown here is derived from an EMBL/GenBank/DDBJ whole genome shotgun (WGS) entry which is preliminary data.</text>
</comment>
<name>A0A5C5GM10_9RHOB</name>
<dbReference type="AlphaFoldDB" id="A0A5C5GM10"/>